<proteinExistence type="predicted"/>
<protein>
    <submittedName>
        <fullName evidence="1">Uncharacterized protein</fullName>
    </submittedName>
</protein>
<keyword evidence="2" id="KW-1185">Reference proteome</keyword>
<accession>A0A8S1UV57</accession>
<evidence type="ECO:0000313" key="1">
    <source>
        <dbReference type="EMBL" id="CAD8167802.1"/>
    </source>
</evidence>
<organism evidence="1 2">
    <name type="scientific">Paramecium octaurelia</name>
    <dbReference type="NCBI Taxonomy" id="43137"/>
    <lineage>
        <taxon>Eukaryota</taxon>
        <taxon>Sar</taxon>
        <taxon>Alveolata</taxon>
        <taxon>Ciliophora</taxon>
        <taxon>Intramacronucleata</taxon>
        <taxon>Oligohymenophorea</taxon>
        <taxon>Peniculida</taxon>
        <taxon>Parameciidae</taxon>
        <taxon>Paramecium</taxon>
    </lineage>
</organism>
<evidence type="ECO:0000313" key="2">
    <source>
        <dbReference type="Proteomes" id="UP000683925"/>
    </source>
</evidence>
<sequence>MNIQLRKPKNKSQKFKKWFVELINLRQLLQILKHQKKDNFHTCTGIVWLRN</sequence>
<gene>
    <name evidence="1" type="ORF">POCTA_138.1.T0500285</name>
</gene>
<reference evidence="1" key="1">
    <citation type="submission" date="2021-01" db="EMBL/GenBank/DDBJ databases">
        <authorList>
            <consortium name="Genoscope - CEA"/>
            <person name="William W."/>
        </authorList>
    </citation>
    <scope>NUCLEOTIDE SEQUENCE</scope>
</reference>
<comment type="caution">
    <text evidence="1">The sequence shown here is derived from an EMBL/GenBank/DDBJ whole genome shotgun (WGS) entry which is preliminary data.</text>
</comment>
<dbReference type="AlphaFoldDB" id="A0A8S1UV57"/>
<dbReference type="Proteomes" id="UP000683925">
    <property type="component" value="Unassembled WGS sequence"/>
</dbReference>
<name>A0A8S1UV57_PAROT</name>
<dbReference type="EMBL" id="CAJJDP010000050">
    <property type="protein sequence ID" value="CAD8167802.1"/>
    <property type="molecule type" value="Genomic_DNA"/>
</dbReference>